<dbReference type="PROSITE" id="PS50181">
    <property type="entry name" value="FBOX"/>
    <property type="match status" value="1"/>
</dbReference>
<dbReference type="PANTHER" id="PTHR31672">
    <property type="entry name" value="BNACNNG10540D PROTEIN"/>
    <property type="match status" value="1"/>
</dbReference>
<organism evidence="2 3">
    <name type="scientific">Camelina sativa</name>
    <name type="common">False flax</name>
    <name type="synonym">Myagrum sativum</name>
    <dbReference type="NCBI Taxonomy" id="90675"/>
    <lineage>
        <taxon>Eukaryota</taxon>
        <taxon>Viridiplantae</taxon>
        <taxon>Streptophyta</taxon>
        <taxon>Embryophyta</taxon>
        <taxon>Tracheophyta</taxon>
        <taxon>Spermatophyta</taxon>
        <taxon>Magnoliopsida</taxon>
        <taxon>eudicotyledons</taxon>
        <taxon>Gunneridae</taxon>
        <taxon>Pentapetalae</taxon>
        <taxon>rosids</taxon>
        <taxon>malvids</taxon>
        <taxon>Brassicales</taxon>
        <taxon>Brassicaceae</taxon>
        <taxon>Camelineae</taxon>
        <taxon>Camelina</taxon>
    </lineage>
</organism>
<feature type="domain" description="F-box" evidence="1">
    <location>
        <begin position="1"/>
        <end position="44"/>
    </location>
</feature>
<dbReference type="Gene3D" id="1.20.1280.50">
    <property type="match status" value="1"/>
</dbReference>
<name>A0ABM0WAR0_CAMSA</name>
<reference evidence="3" key="2">
    <citation type="submission" date="2025-08" db="UniProtKB">
        <authorList>
            <consortium name="RefSeq"/>
        </authorList>
    </citation>
    <scope>IDENTIFICATION</scope>
    <source>
        <tissue evidence="3">Leaf</tissue>
    </source>
</reference>
<evidence type="ECO:0000313" key="3">
    <source>
        <dbReference type="RefSeq" id="XP_010468207.1"/>
    </source>
</evidence>
<dbReference type="Pfam" id="PF07734">
    <property type="entry name" value="FBA_1"/>
    <property type="match status" value="1"/>
</dbReference>
<evidence type="ECO:0000313" key="2">
    <source>
        <dbReference type="Proteomes" id="UP000694864"/>
    </source>
</evidence>
<dbReference type="CDD" id="cd22157">
    <property type="entry name" value="F-box_AtFBW1-like"/>
    <property type="match status" value="1"/>
</dbReference>
<dbReference type="NCBIfam" id="TIGR01640">
    <property type="entry name" value="F_box_assoc_1"/>
    <property type="match status" value="1"/>
</dbReference>
<dbReference type="InterPro" id="IPR001810">
    <property type="entry name" value="F-box_dom"/>
</dbReference>
<dbReference type="PANTHER" id="PTHR31672:SF13">
    <property type="entry name" value="F-BOX PROTEIN CPR30-LIKE"/>
    <property type="match status" value="1"/>
</dbReference>
<dbReference type="InterPro" id="IPR036047">
    <property type="entry name" value="F-box-like_dom_sf"/>
</dbReference>
<dbReference type="SUPFAM" id="SSF81383">
    <property type="entry name" value="F-box domain"/>
    <property type="match status" value="1"/>
</dbReference>
<dbReference type="Pfam" id="PF12937">
    <property type="entry name" value="F-box-like"/>
    <property type="match status" value="1"/>
</dbReference>
<dbReference type="Proteomes" id="UP000694864">
    <property type="component" value="Chromosome 15"/>
</dbReference>
<dbReference type="InterPro" id="IPR006527">
    <property type="entry name" value="F-box-assoc_dom_typ1"/>
</dbReference>
<dbReference type="InterPro" id="IPR050796">
    <property type="entry name" value="SCF_F-box_component"/>
</dbReference>
<sequence length="379" mass="43880">MALLPRELEEEILSRLPPQSLLQLISVCKRWNVLLSEKSFIKNHFARARPHFIFLSNSNIYSIEIIGLDGADSTIKLHELSSSGIPYRELNFNDFTISSCDGFLFCNSGIFPKGTAIWNPWLRQVKWVEHKDKGFWPCGVGYDNTRPEKVYKILGYILCPHHERAVIYDCASHTFKFIDTPDEDRPLTHVKRYGVPLNGNLYWLRFTLDGTGDIFIGCFDFSREILKPLCLAPCQIFDTFNINHLVLQAFNENRLSLLKRCNKTRNVEIWVTKKKIDASNNSEDEKVVWINLLTLPPTNFPDLSNKDFGVNYFLYDKTTLIMCCGDNETGWLCIYIFRADLFKKFQIDLGFNRCCHCVYAPNFIPIPLEFGSTDFITFC</sequence>
<dbReference type="InterPro" id="IPR017451">
    <property type="entry name" value="F-box-assoc_interact_dom"/>
</dbReference>
<dbReference type="SMART" id="SM00256">
    <property type="entry name" value="FBOX"/>
    <property type="match status" value="1"/>
</dbReference>
<dbReference type="GeneID" id="104748229"/>
<gene>
    <name evidence="3" type="primary">LOC104748229</name>
</gene>
<keyword evidence="2" id="KW-1185">Reference proteome</keyword>
<accession>A0ABM0WAR0</accession>
<reference evidence="2" key="1">
    <citation type="journal article" date="2014" name="Nat. Commun.">
        <title>The emerging biofuel crop Camelina sativa retains a highly undifferentiated hexaploid genome structure.</title>
        <authorList>
            <person name="Kagale S."/>
            <person name="Koh C."/>
            <person name="Nixon J."/>
            <person name="Bollina V."/>
            <person name="Clarke W.E."/>
            <person name="Tuteja R."/>
            <person name="Spillane C."/>
            <person name="Robinson S.J."/>
            <person name="Links M.G."/>
            <person name="Clarke C."/>
            <person name="Higgins E.E."/>
            <person name="Huebert T."/>
            <person name="Sharpe A.G."/>
            <person name="Parkin I.A."/>
        </authorList>
    </citation>
    <scope>NUCLEOTIDE SEQUENCE [LARGE SCALE GENOMIC DNA]</scope>
    <source>
        <strain evidence="2">cv. DH55</strain>
    </source>
</reference>
<dbReference type="RefSeq" id="XP_010468207.1">
    <property type="nucleotide sequence ID" value="XM_010469905.1"/>
</dbReference>
<protein>
    <submittedName>
        <fullName evidence="3">F-box protein At3g51171</fullName>
    </submittedName>
</protein>
<proteinExistence type="predicted"/>
<evidence type="ECO:0000259" key="1">
    <source>
        <dbReference type="PROSITE" id="PS50181"/>
    </source>
</evidence>